<protein>
    <submittedName>
        <fullName evidence="2">Uncharacterized protein</fullName>
    </submittedName>
</protein>
<dbReference type="AlphaFoldDB" id="A0AAD6IZ16"/>
<dbReference type="PANTHER" id="PTHR43558">
    <property type="entry name" value="REDUCTASE, PUTATIVE (AFU_ORTHOLOGUE AFUA_3G10540)-RELATED"/>
    <property type="match status" value="1"/>
</dbReference>
<name>A0AAD6IZ16_DREDA</name>
<comment type="caution">
    <text evidence="2">The sequence shown here is derived from an EMBL/GenBank/DDBJ whole genome shotgun (WGS) entry which is preliminary data.</text>
</comment>
<proteinExistence type="predicted"/>
<evidence type="ECO:0000313" key="3">
    <source>
        <dbReference type="Proteomes" id="UP001221413"/>
    </source>
</evidence>
<keyword evidence="3" id="KW-1185">Reference proteome</keyword>
<gene>
    <name evidence="2" type="ORF">Dda_4048</name>
</gene>
<feature type="compositionally biased region" description="Acidic residues" evidence="1">
    <location>
        <begin position="841"/>
        <end position="863"/>
    </location>
</feature>
<evidence type="ECO:0000256" key="1">
    <source>
        <dbReference type="SAM" id="MobiDB-lite"/>
    </source>
</evidence>
<reference evidence="2" key="1">
    <citation type="submission" date="2023-01" db="EMBL/GenBank/DDBJ databases">
        <title>The chitinases involved in constricting ring structure development in the nematode-trapping fungus Drechslerella dactyloides.</title>
        <authorList>
            <person name="Wang R."/>
            <person name="Zhang L."/>
            <person name="Tang P."/>
            <person name="Li S."/>
            <person name="Liang L."/>
        </authorList>
    </citation>
    <scope>NUCLEOTIDE SEQUENCE</scope>
    <source>
        <strain evidence="2">YMF1.00031</strain>
    </source>
</reference>
<organism evidence="2 3">
    <name type="scientific">Drechslerella dactyloides</name>
    <name type="common">Nematode-trapping fungus</name>
    <name type="synonym">Arthrobotrys dactyloides</name>
    <dbReference type="NCBI Taxonomy" id="74499"/>
    <lineage>
        <taxon>Eukaryota</taxon>
        <taxon>Fungi</taxon>
        <taxon>Dikarya</taxon>
        <taxon>Ascomycota</taxon>
        <taxon>Pezizomycotina</taxon>
        <taxon>Orbiliomycetes</taxon>
        <taxon>Orbiliales</taxon>
        <taxon>Orbiliaceae</taxon>
        <taxon>Drechslerella</taxon>
    </lineage>
</organism>
<dbReference type="Proteomes" id="UP001221413">
    <property type="component" value="Unassembled WGS sequence"/>
</dbReference>
<feature type="region of interest" description="Disordered" evidence="1">
    <location>
        <begin position="805"/>
        <end position="944"/>
    </location>
</feature>
<dbReference type="PANTHER" id="PTHR43558:SF6">
    <property type="entry name" value="REDUCTASE, PUTATIVE (AFU_ORTHOLOGUE AFUA_3G10540)-RELATED"/>
    <property type="match status" value="1"/>
</dbReference>
<feature type="compositionally biased region" description="Acidic residues" evidence="1">
    <location>
        <begin position="886"/>
        <end position="897"/>
    </location>
</feature>
<evidence type="ECO:0000313" key="2">
    <source>
        <dbReference type="EMBL" id="KAJ6261378.1"/>
    </source>
</evidence>
<accession>A0AAD6IZ16</accession>
<sequence>MDYYTRLNRSADDEDLAELCQKHIETHIKSTELYQTQLARLLDPLPADGVPTLTTISINSVINSLREDPSESNFETVMKHTPTALLNSIIDNQRLHYTSMLRFAEHKGWDNFKDDSRRDLWILRNEYYIRADGTDWGLLNLDDADIVFKHCSKVVKDADGKEVHRAITRKIAPKSGLQYLDQKRPRTLKIQPSTEAYRRTFNRLMHGALDGLDWNNVFVAGGMALSALLCVDEGMDAEYKDNDIDMYIYGLTPAQANEKVKHIANVWKKNLKPDEEYTMVKNAKTITLIGTYPTRRIQIIMKSIKTPASVLLNFDLDQVAIGYTGESVLFLPRCARALETGYSIFTLDMIHGHHLNDRRETQEERLFKYARRGFGVRILPEFCEMVEIDFNRRRHTQGFLDQARQAVSGAPSGHTWQRPVDNPHIKDVITGVKAVRRVFAAGEDMVHRFYIGRTEVSKPDDYGDEDDFYNDDPASRGGWAFTKVKDPETGEEKSIPKALFSSIVYDNETYDMLPKYKWDQGFTPASFVKSIDSYNEDLFQNFCEALEMDPAIHQKISPGAPTGGFYRAYSRGPSSNWKSHLRGYLTRRIRRMTYSKDINELVDRFQIVLPLSINLKLEEWIKDTFAQALEDAGLPSSSHEILIPVHKPGMGDGYLPDLSEGTEDNMRYWVIDSTTIWAGIDRRIDDQGDAGEEMYSIVASLLLRRVTKLSLQQLGVERVSGAKGPVPTGVDPVYEFIEAPTSADVNPLVIPNQRDQYLFTKWLMEQPVSIYRGYQYEIHPSYREENNNTAPPDIMYWREGIDGTGNEWTEWPEGAPGFEPIATFRPPPGRPTRSDGRSNSDDDWADELSDGDDDNAGDDDDDQSPQLGRKRRGSALAAGQMGNDRADDDDDDVDAEGEYANPGSRGTKRRREKSDLTDMAAGLDAAGSDNDDDTSMADAPGEAN</sequence>
<dbReference type="EMBL" id="JAQGDS010000004">
    <property type="protein sequence ID" value="KAJ6261378.1"/>
    <property type="molecule type" value="Genomic_DNA"/>
</dbReference>
<dbReference type="InterPro" id="IPR053354">
    <property type="entry name" value="MGDG_epimerase"/>
</dbReference>